<protein>
    <submittedName>
        <fullName evidence="3">ParB-like partition protein</fullName>
    </submittedName>
</protein>
<organism evidence="3 4">
    <name type="scientific">Leptothrix cholodnii (strain ATCC 51168 / LMG 8142 / SP-6)</name>
    <name type="common">Leptothrix discophora (strain SP-6)</name>
    <dbReference type="NCBI Taxonomy" id="395495"/>
    <lineage>
        <taxon>Bacteria</taxon>
        <taxon>Pseudomonadati</taxon>
        <taxon>Pseudomonadota</taxon>
        <taxon>Betaproteobacteria</taxon>
        <taxon>Burkholderiales</taxon>
        <taxon>Sphaerotilaceae</taxon>
        <taxon>Leptothrix</taxon>
    </lineage>
</organism>
<dbReference type="SUPFAM" id="SSF110849">
    <property type="entry name" value="ParB/Sulfiredoxin"/>
    <property type="match status" value="1"/>
</dbReference>
<evidence type="ECO:0000256" key="1">
    <source>
        <dbReference type="ARBA" id="ARBA00006295"/>
    </source>
</evidence>
<dbReference type="Pfam" id="PF08535">
    <property type="entry name" value="KorB"/>
    <property type="match status" value="1"/>
</dbReference>
<dbReference type="SMART" id="SM00470">
    <property type="entry name" value="ParB"/>
    <property type="match status" value="1"/>
</dbReference>
<dbReference type="GO" id="GO:0007059">
    <property type="term" value="P:chromosome segregation"/>
    <property type="evidence" value="ECO:0007669"/>
    <property type="project" value="TreeGrafter"/>
</dbReference>
<dbReference type="InterPro" id="IPR004437">
    <property type="entry name" value="ParB/RepB/Spo0J"/>
</dbReference>
<dbReference type="PANTHER" id="PTHR33375">
    <property type="entry name" value="CHROMOSOME-PARTITIONING PROTEIN PARB-RELATED"/>
    <property type="match status" value="1"/>
</dbReference>
<dbReference type="Gene3D" id="3.90.1530.30">
    <property type="match status" value="1"/>
</dbReference>
<dbReference type="InterPro" id="IPR003115">
    <property type="entry name" value="ParB_N"/>
</dbReference>
<dbReference type="Gene3D" id="6.10.250.140">
    <property type="match status" value="1"/>
</dbReference>
<dbReference type="Proteomes" id="UP000001693">
    <property type="component" value="Chromosome"/>
</dbReference>
<evidence type="ECO:0000313" key="3">
    <source>
        <dbReference type="EMBL" id="ACB33056.1"/>
    </source>
</evidence>
<dbReference type="STRING" id="395495.Lcho_0783"/>
<dbReference type="KEGG" id="lch:Lcho_0783"/>
<feature type="domain" description="ParB-like N-terminal" evidence="2">
    <location>
        <begin position="23"/>
        <end position="112"/>
    </location>
</feature>
<name>B1Y179_LEPCP</name>
<reference evidence="3 4" key="1">
    <citation type="submission" date="2008-03" db="EMBL/GenBank/DDBJ databases">
        <title>Complete sequence of Leptothrix cholodnii SP-6.</title>
        <authorList>
            <consortium name="US DOE Joint Genome Institute"/>
            <person name="Copeland A."/>
            <person name="Lucas S."/>
            <person name="Lapidus A."/>
            <person name="Glavina del Rio T."/>
            <person name="Dalin E."/>
            <person name="Tice H."/>
            <person name="Bruce D."/>
            <person name="Goodwin L."/>
            <person name="Pitluck S."/>
            <person name="Chertkov O."/>
            <person name="Brettin T."/>
            <person name="Detter J.C."/>
            <person name="Han C."/>
            <person name="Kuske C.R."/>
            <person name="Schmutz J."/>
            <person name="Larimer F."/>
            <person name="Land M."/>
            <person name="Hauser L."/>
            <person name="Kyrpides N."/>
            <person name="Lykidis A."/>
            <person name="Emerson D."/>
            <person name="Richardson P."/>
        </authorList>
    </citation>
    <scope>NUCLEOTIDE SEQUENCE [LARGE SCALE GENOMIC DNA]</scope>
    <source>
        <strain evidence="4">ATCC 51168 / LMG 8142 / SP-6</strain>
    </source>
</reference>
<dbReference type="InterPro" id="IPR042075">
    <property type="entry name" value="KorB_DNA-db"/>
</dbReference>
<dbReference type="Gene3D" id="1.10.10.730">
    <property type="entry name" value="KorB DNA-binding domain"/>
    <property type="match status" value="1"/>
</dbReference>
<dbReference type="Pfam" id="PF02195">
    <property type="entry name" value="ParB_N"/>
    <property type="match status" value="1"/>
</dbReference>
<dbReference type="InterPro" id="IPR050336">
    <property type="entry name" value="Chromosome_partition/occlusion"/>
</dbReference>
<dbReference type="RefSeq" id="WP_012345818.1">
    <property type="nucleotide sequence ID" value="NC_010524.1"/>
</dbReference>
<dbReference type="PANTHER" id="PTHR33375:SF1">
    <property type="entry name" value="CHROMOSOME-PARTITIONING PROTEIN PARB-RELATED"/>
    <property type="match status" value="1"/>
</dbReference>
<sequence>MALQLEDLVALDAPTADASGTPLMLALDAIDEDPEQPRREFDESSLQALADTIRERGVRQPISVRPHPAQPGRWLLNFGARRLRAARMAGHAQIPVFVDTTADRYDQVIENEQREGLRPLELALFVQKRLALGESQAEIARKLGKSRQWVSLVTAMIDPPDWLMQAYREGRCRGLKELHELRKLHEGHPQQVEAWQKDQSDITRSSVQALRADLAVVAADPPPIAVVVTTSPEPSTPRGLSASVQAVTTTPTQAVIQPDPMPVQSRGPLKLQVEMNEQRCELLVTLPPAQLGHVYVKRLDGGEVVLAPAGALKLLGFMSD</sequence>
<keyword evidence="4" id="KW-1185">Reference proteome</keyword>
<dbReference type="SUPFAM" id="SSF109709">
    <property type="entry name" value="KorB DNA-binding domain-like"/>
    <property type="match status" value="1"/>
</dbReference>
<dbReference type="AlphaFoldDB" id="B1Y179"/>
<dbReference type="HOGENOM" id="CLU_056529_0_0_4"/>
<dbReference type="NCBIfam" id="TIGR00180">
    <property type="entry name" value="parB_part"/>
    <property type="match status" value="1"/>
</dbReference>
<dbReference type="EMBL" id="CP001013">
    <property type="protein sequence ID" value="ACB33056.1"/>
    <property type="molecule type" value="Genomic_DNA"/>
</dbReference>
<dbReference type="OrthoDB" id="9796891at2"/>
<dbReference type="CDD" id="cd16398">
    <property type="entry name" value="KorB_N_like"/>
    <property type="match status" value="1"/>
</dbReference>
<evidence type="ECO:0000313" key="4">
    <source>
        <dbReference type="Proteomes" id="UP000001693"/>
    </source>
</evidence>
<accession>B1Y179</accession>
<dbReference type="GO" id="GO:0003677">
    <property type="term" value="F:DNA binding"/>
    <property type="evidence" value="ECO:0007669"/>
    <property type="project" value="InterPro"/>
</dbReference>
<dbReference type="GO" id="GO:0005694">
    <property type="term" value="C:chromosome"/>
    <property type="evidence" value="ECO:0007669"/>
    <property type="project" value="TreeGrafter"/>
</dbReference>
<dbReference type="eggNOG" id="COG1475">
    <property type="taxonomic scope" value="Bacteria"/>
</dbReference>
<gene>
    <name evidence="3" type="ordered locus">Lcho_0783</name>
</gene>
<dbReference type="InterPro" id="IPR013741">
    <property type="entry name" value="KorB_domain"/>
</dbReference>
<evidence type="ECO:0000259" key="2">
    <source>
        <dbReference type="SMART" id="SM00470"/>
    </source>
</evidence>
<dbReference type="InterPro" id="IPR036086">
    <property type="entry name" value="ParB/Sulfiredoxin_sf"/>
</dbReference>
<proteinExistence type="inferred from homology"/>
<comment type="similarity">
    <text evidence="1">Belongs to the ParB family.</text>
</comment>